<evidence type="ECO:0000256" key="5">
    <source>
        <dbReference type="ARBA" id="ARBA00022679"/>
    </source>
</evidence>
<keyword evidence="8" id="KW-0547">Nucleotide-binding</keyword>
<dbReference type="CDD" id="cd13972">
    <property type="entry name" value="UbiB"/>
    <property type="match status" value="1"/>
</dbReference>
<keyword evidence="7 13" id="KW-0812">Transmembrane</keyword>
<evidence type="ECO:0000256" key="11">
    <source>
        <dbReference type="ARBA" id="ARBA00022989"/>
    </source>
</evidence>
<dbReference type="Proteomes" id="UP001597296">
    <property type="component" value="Unassembled WGS sequence"/>
</dbReference>
<evidence type="ECO:0000259" key="14">
    <source>
        <dbReference type="Pfam" id="PF03109"/>
    </source>
</evidence>
<dbReference type="Gene3D" id="1.10.510.10">
    <property type="entry name" value="Transferase(Phosphotransferase) domain 1"/>
    <property type="match status" value="1"/>
</dbReference>
<sequence length="520" mass="57763">MIKAYRNLSRLASIARVLARYDALFLLEENFPPARLVSWPLKIRPPRLGRRRAVAALRPGERLAMALAELGPSFIKLGQALSTRPDLLGEQMAADLSGLQDRLPPFPAEQARKIIEEELGGPLDQFYSAFDDNPVAAASIAQVHRATTVEGRDVAVKVLRPGVAAKFRRDIDLLLWMAQTAERALPRLRRLKPLETVRTFEESVNLEMDLRFEAAAAAELADNFRGDESFRVPEVDWVRTGKRVMTLEWVQGTPIDERDTLIQAGHNPTAIVGKAAEAFFNQVFRDGFFHADMHPGNLFVDSDGNLVAVDFGIMGRISQDTRRFLGEMLLGFLSADYRKVAEVHFAAGYVPADQSIDAFTQACRSIAEPILGRPMHEISIARLLGQLFQITETFAMETQPQLLLLQKSMLVAEGVGRNLDANVNMWQLAQPLIETWMRANLGPEARIRAAAGTVAESIERLPRLLRETERTYAMLQGSGLRLHPETVKALAADQRRGGRAVMIVLPWLIAAGLAVALLLK</sequence>
<protein>
    <submittedName>
        <fullName evidence="15">2-polyprenylphenol 6-hydroxylase</fullName>
    </submittedName>
</protein>
<gene>
    <name evidence="15" type="primary">ubiB</name>
    <name evidence="15" type="ORF">ACFSNB_01335</name>
</gene>
<dbReference type="SUPFAM" id="SSF56112">
    <property type="entry name" value="Protein kinase-like (PK-like)"/>
    <property type="match status" value="1"/>
</dbReference>
<keyword evidence="5" id="KW-0808">Transferase</keyword>
<accession>A0ABW5C506</accession>
<keyword evidence="11 13" id="KW-1133">Transmembrane helix</keyword>
<comment type="similarity">
    <text evidence="2">Belongs to the protein kinase superfamily. ADCK protein kinase family.</text>
</comment>
<keyword evidence="4" id="KW-0997">Cell inner membrane</keyword>
<dbReference type="Pfam" id="PF03109">
    <property type="entry name" value="ABC1"/>
    <property type="match status" value="1"/>
</dbReference>
<keyword evidence="3" id="KW-1003">Cell membrane</keyword>
<evidence type="ECO:0000256" key="13">
    <source>
        <dbReference type="SAM" id="Phobius"/>
    </source>
</evidence>
<evidence type="ECO:0000256" key="7">
    <source>
        <dbReference type="ARBA" id="ARBA00022692"/>
    </source>
</evidence>
<evidence type="ECO:0000256" key="9">
    <source>
        <dbReference type="ARBA" id="ARBA00022777"/>
    </source>
</evidence>
<feature type="domain" description="ABC1 atypical kinase-like" evidence="14">
    <location>
        <begin position="99"/>
        <end position="344"/>
    </location>
</feature>
<dbReference type="InterPro" id="IPR004147">
    <property type="entry name" value="ABC1_dom"/>
</dbReference>
<name>A0ABW5C506_9PROT</name>
<keyword evidence="6" id="KW-0831">Ubiquinone biosynthesis</keyword>
<evidence type="ECO:0000313" key="16">
    <source>
        <dbReference type="Proteomes" id="UP001597296"/>
    </source>
</evidence>
<dbReference type="InterPro" id="IPR010232">
    <property type="entry name" value="UbiB"/>
</dbReference>
<keyword evidence="16" id="KW-1185">Reference proteome</keyword>
<keyword evidence="12 13" id="KW-0472">Membrane</keyword>
<reference evidence="16" key="1">
    <citation type="journal article" date="2019" name="Int. J. Syst. Evol. Microbiol.">
        <title>The Global Catalogue of Microorganisms (GCM) 10K type strain sequencing project: providing services to taxonomists for standard genome sequencing and annotation.</title>
        <authorList>
            <consortium name="The Broad Institute Genomics Platform"/>
            <consortium name="The Broad Institute Genome Sequencing Center for Infectious Disease"/>
            <person name="Wu L."/>
            <person name="Ma J."/>
        </authorList>
    </citation>
    <scope>NUCLEOTIDE SEQUENCE [LARGE SCALE GENOMIC DNA]</scope>
    <source>
        <strain evidence="16">KCTC 15012</strain>
    </source>
</reference>
<evidence type="ECO:0000256" key="1">
    <source>
        <dbReference type="ARBA" id="ARBA00005020"/>
    </source>
</evidence>
<dbReference type="PANTHER" id="PTHR10566:SF113">
    <property type="entry name" value="PROTEIN ACTIVITY OF BC1 COMPLEX KINASE 7, CHLOROPLASTIC"/>
    <property type="match status" value="1"/>
</dbReference>
<evidence type="ECO:0000256" key="6">
    <source>
        <dbReference type="ARBA" id="ARBA00022688"/>
    </source>
</evidence>
<dbReference type="RefSeq" id="WP_377313746.1">
    <property type="nucleotide sequence ID" value="NZ_JBHUIY010000002.1"/>
</dbReference>
<evidence type="ECO:0000256" key="10">
    <source>
        <dbReference type="ARBA" id="ARBA00022840"/>
    </source>
</evidence>
<proteinExistence type="inferred from homology"/>
<evidence type="ECO:0000256" key="8">
    <source>
        <dbReference type="ARBA" id="ARBA00022741"/>
    </source>
</evidence>
<evidence type="ECO:0000256" key="3">
    <source>
        <dbReference type="ARBA" id="ARBA00022475"/>
    </source>
</evidence>
<dbReference type="NCBIfam" id="TIGR01982">
    <property type="entry name" value="UbiB"/>
    <property type="match status" value="1"/>
</dbReference>
<evidence type="ECO:0000256" key="2">
    <source>
        <dbReference type="ARBA" id="ARBA00009670"/>
    </source>
</evidence>
<keyword evidence="9" id="KW-0418">Kinase</keyword>
<evidence type="ECO:0000256" key="12">
    <source>
        <dbReference type="ARBA" id="ARBA00023136"/>
    </source>
</evidence>
<dbReference type="InterPro" id="IPR050154">
    <property type="entry name" value="UbiB_kinase"/>
</dbReference>
<comment type="pathway">
    <text evidence="1">Cofactor biosynthesis; ubiquinone biosynthesis [regulation].</text>
</comment>
<feature type="transmembrane region" description="Helical" evidence="13">
    <location>
        <begin position="500"/>
        <end position="519"/>
    </location>
</feature>
<keyword evidence="10" id="KW-0067">ATP-binding</keyword>
<dbReference type="InterPro" id="IPR045308">
    <property type="entry name" value="UbiB_bact"/>
</dbReference>
<comment type="caution">
    <text evidence="15">The sequence shown here is derived from an EMBL/GenBank/DDBJ whole genome shotgun (WGS) entry which is preliminary data.</text>
</comment>
<evidence type="ECO:0000256" key="4">
    <source>
        <dbReference type="ARBA" id="ARBA00022519"/>
    </source>
</evidence>
<dbReference type="PANTHER" id="PTHR10566">
    <property type="entry name" value="CHAPERONE-ACTIVITY OF BC1 COMPLEX CABC1 -RELATED"/>
    <property type="match status" value="1"/>
</dbReference>
<dbReference type="EMBL" id="JBHUIY010000002">
    <property type="protein sequence ID" value="MFD2232440.1"/>
    <property type="molecule type" value="Genomic_DNA"/>
</dbReference>
<dbReference type="InterPro" id="IPR011009">
    <property type="entry name" value="Kinase-like_dom_sf"/>
</dbReference>
<evidence type="ECO:0000313" key="15">
    <source>
        <dbReference type="EMBL" id="MFD2232440.1"/>
    </source>
</evidence>
<organism evidence="15 16">
    <name type="scientific">Phaeospirillum tilakii</name>
    <dbReference type="NCBI Taxonomy" id="741673"/>
    <lineage>
        <taxon>Bacteria</taxon>
        <taxon>Pseudomonadati</taxon>
        <taxon>Pseudomonadota</taxon>
        <taxon>Alphaproteobacteria</taxon>
        <taxon>Rhodospirillales</taxon>
        <taxon>Rhodospirillaceae</taxon>
        <taxon>Phaeospirillum</taxon>
    </lineage>
</organism>